<evidence type="ECO:0000313" key="7">
    <source>
        <dbReference type="Proteomes" id="UP000824469"/>
    </source>
</evidence>
<dbReference type="EMBL" id="JAHRHJ020000009">
    <property type="protein sequence ID" value="KAH9300371.1"/>
    <property type="molecule type" value="Genomic_DNA"/>
</dbReference>
<accession>A0AA38FGE6</accession>
<keyword evidence="1 2" id="KW-0505">Motor protein</keyword>
<feature type="domain" description="Kinesin motor" evidence="5">
    <location>
        <begin position="55"/>
        <end position="440"/>
    </location>
</feature>
<dbReference type="SMART" id="SM00129">
    <property type="entry name" value="KISc"/>
    <property type="match status" value="1"/>
</dbReference>
<feature type="coiled-coil region" evidence="3">
    <location>
        <begin position="474"/>
        <end position="515"/>
    </location>
</feature>
<evidence type="ECO:0000313" key="6">
    <source>
        <dbReference type="EMBL" id="KAH9300371.1"/>
    </source>
</evidence>
<comment type="similarity">
    <text evidence="2">Belongs to the TRAFAC class myosin-kinesin ATPase superfamily. Kinesin family.</text>
</comment>
<dbReference type="GO" id="GO:0008017">
    <property type="term" value="F:microtubule binding"/>
    <property type="evidence" value="ECO:0007669"/>
    <property type="project" value="InterPro"/>
</dbReference>
<feature type="binding site" evidence="2">
    <location>
        <begin position="138"/>
        <end position="145"/>
    </location>
    <ligand>
        <name>ATP</name>
        <dbReference type="ChEBI" id="CHEBI:30616"/>
    </ligand>
</feature>
<gene>
    <name evidence="6" type="ORF">KI387_011954</name>
</gene>
<dbReference type="GO" id="GO:0016887">
    <property type="term" value="F:ATP hydrolysis activity"/>
    <property type="evidence" value="ECO:0007669"/>
    <property type="project" value="TreeGrafter"/>
</dbReference>
<dbReference type="GO" id="GO:0005874">
    <property type="term" value="C:microtubule"/>
    <property type="evidence" value="ECO:0007669"/>
    <property type="project" value="TreeGrafter"/>
</dbReference>
<dbReference type="PANTHER" id="PTHR24115">
    <property type="entry name" value="KINESIN-RELATED"/>
    <property type="match status" value="1"/>
</dbReference>
<protein>
    <recommendedName>
        <fullName evidence="5">Kinesin motor domain-containing protein</fullName>
    </recommendedName>
</protein>
<evidence type="ECO:0000259" key="5">
    <source>
        <dbReference type="PROSITE" id="PS50067"/>
    </source>
</evidence>
<name>A0AA38FGE6_TAXCH</name>
<dbReference type="GO" id="GO:0005871">
    <property type="term" value="C:kinesin complex"/>
    <property type="evidence" value="ECO:0007669"/>
    <property type="project" value="TreeGrafter"/>
</dbReference>
<comment type="caution">
    <text evidence="6">The sequence shown here is derived from an EMBL/GenBank/DDBJ whole genome shotgun (WGS) entry which is preliminary data.</text>
</comment>
<dbReference type="InterPro" id="IPR027640">
    <property type="entry name" value="Kinesin-like_fam"/>
</dbReference>
<keyword evidence="2" id="KW-0547">Nucleotide-binding</keyword>
<dbReference type="Pfam" id="PF00225">
    <property type="entry name" value="Kinesin"/>
    <property type="match status" value="2"/>
</dbReference>
<dbReference type="SUPFAM" id="SSF52540">
    <property type="entry name" value="P-loop containing nucleoside triphosphate hydrolases"/>
    <property type="match status" value="1"/>
</dbReference>
<dbReference type="PRINTS" id="PR00380">
    <property type="entry name" value="KINESINHEAVY"/>
</dbReference>
<evidence type="ECO:0000256" key="1">
    <source>
        <dbReference type="ARBA" id="ARBA00023175"/>
    </source>
</evidence>
<sequence>MAPSQSNIRNELLTHTNSAQIKTTPTSKSRCSNNKRANNNPLPMFTASNYSCDHPVEVVGRIRDFPNRKEHPAFELVEGPNSQETNVRVKTETGYRDFSLDGISMAEKEDLSAFFNTYIEDRVYGTRTGKRCTIIMYGPTGTGKSHTMFGSGKEPGIVYRALHCILGGEGIEDSLIKHRLKVKVSVLEIYNEEIFDLLSTGATNNDLKANKVDKVPQNWQNVETRLEAVENKNKILADGFMMQNAIISSIIKELNAKGSRKGEVFEAFGFPFDSLQAKLEVIGKRVKNATSIYGSDAGKITKEVAKVEKRRVVKSSHCNERSSRSHCLIVIDVPEVGGRLVLVDMAGSENMDQAGSVGSEAKMQTGKINQGNVALKRVVESIANGDSHVPYRDSKLTMLLQDSFEDDGAKLLMVLCASPDPRDIHKTVGTLEYGAKAKCIVRLPSSPPLKVKTKSMGLESVMLRTRILAMDEYILKLQAENKLKEQERQTMQRKLQQKEEEVAQLRIETVEMVRKKKMAEAETQLKVEETMRILRAVFTQKCEEYECKANDFMELEYLRMEKCLLQLQRKVEMLCKRLEEIDSLVQNIRSNPQANSQEEGTGNASKEIKISPETCLIRANEEAATISMVLNDAQPCDIYLMSEIQSQTTMNYNTAEDRGQLDELHGLISNNENNSSEFITRRDSCGNDCEDGVDEENIRKYTRYMRKGWLPTVYEEEKSVDEEGKHLSDGGIIPKESKSNHAITDNGCRKVHFHDELGKLESSEISVTDERRARLENIFLLCGNYREIARKKAAKNRNEANQISEPVPDERKKVVEVEALTPSPRSASNDSSLLSQKSIRSIGLDCSINVSPSARLTSTHLVTLSPSTSPTDLTCLKRPIYGDETSGSNEVTSLSVLETTQDQLKEMIHTDASSNGLSSCSALTEIKSLISSCCQDKSRIASGFCIDGEDDIQSQHHRSCDVYVKWEASSHEISGKLIGIINISKDAFLKNLRKMIELNVQEDFIFLTFKVRIPICVSNYADRNKKFDKNVENQDWERLHIRNVFSTHVYKK</sequence>
<dbReference type="InterPro" id="IPR027417">
    <property type="entry name" value="P-loop_NTPase"/>
</dbReference>
<reference evidence="6 7" key="1">
    <citation type="journal article" date="2021" name="Nat. Plants">
        <title>The Taxus genome provides insights into paclitaxel biosynthesis.</title>
        <authorList>
            <person name="Xiong X."/>
            <person name="Gou J."/>
            <person name="Liao Q."/>
            <person name="Li Y."/>
            <person name="Zhou Q."/>
            <person name="Bi G."/>
            <person name="Li C."/>
            <person name="Du R."/>
            <person name="Wang X."/>
            <person name="Sun T."/>
            <person name="Guo L."/>
            <person name="Liang H."/>
            <person name="Lu P."/>
            <person name="Wu Y."/>
            <person name="Zhang Z."/>
            <person name="Ro D.K."/>
            <person name="Shang Y."/>
            <person name="Huang S."/>
            <person name="Yan J."/>
        </authorList>
    </citation>
    <scope>NUCLEOTIDE SEQUENCE [LARGE SCALE GENOMIC DNA]</scope>
    <source>
        <strain evidence="6">Ta-2019</strain>
    </source>
</reference>
<keyword evidence="7" id="KW-1185">Reference proteome</keyword>
<dbReference type="GO" id="GO:0005524">
    <property type="term" value="F:ATP binding"/>
    <property type="evidence" value="ECO:0007669"/>
    <property type="project" value="UniProtKB-UniRule"/>
</dbReference>
<dbReference type="InterPro" id="IPR001752">
    <property type="entry name" value="Kinesin_motor_dom"/>
</dbReference>
<dbReference type="OMA" id="PETCLIR"/>
<organism evidence="6 7">
    <name type="scientific">Taxus chinensis</name>
    <name type="common">Chinese yew</name>
    <name type="synonym">Taxus wallichiana var. chinensis</name>
    <dbReference type="NCBI Taxonomy" id="29808"/>
    <lineage>
        <taxon>Eukaryota</taxon>
        <taxon>Viridiplantae</taxon>
        <taxon>Streptophyta</taxon>
        <taxon>Embryophyta</taxon>
        <taxon>Tracheophyta</taxon>
        <taxon>Spermatophyta</taxon>
        <taxon>Pinopsida</taxon>
        <taxon>Pinidae</taxon>
        <taxon>Conifers II</taxon>
        <taxon>Cupressales</taxon>
        <taxon>Taxaceae</taxon>
        <taxon>Taxus</taxon>
    </lineage>
</organism>
<dbReference type="AlphaFoldDB" id="A0AA38FGE6"/>
<keyword evidence="3" id="KW-0175">Coiled coil</keyword>
<dbReference type="Gene3D" id="3.40.850.10">
    <property type="entry name" value="Kinesin motor domain"/>
    <property type="match status" value="1"/>
</dbReference>
<feature type="region of interest" description="Disordered" evidence="4">
    <location>
        <begin position="721"/>
        <end position="743"/>
    </location>
</feature>
<dbReference type="Proteomes" id="UP000824469">
    <property type="component" value="Unassembled WGS sequence"/>
</dbReference>
<dbReference type="InterPro" id="IPR036961">
    <property type="entry name" value="Kinesin_motor_dom_sf"/>
</dbReference>
<proteinExistence type="inferred from homology"/>
<keyword evidence="2" id="KW-0067">ATP-binding</keyword>
<evidence type="ECO:0000256" key="4">
    <source>
        <dbReference type="SAM" id="MobiDB-lite"/>
    </source>
</evidence>
<evidence type="ECO:0000256" key="3">
    <source>
        <dbReference type="SAM" id="Coils"/>
    </source>
</evidence>
<dbReference type="GO" id="GO:0003777">
    <property type="term" value="F:microtubule motor activity"/>
    <property type="evidence" value="ECO:0007669"/>
    <property type="project" value="InterPro"/>
</dbReference>
<dbReference type="PANTHER" id="PTHR24115:SF416">
    <property type="entry name" value="KINESIN-LIKE PROTEIN KIN-10A"/>
    <property type="match status" value="1"/>
</dbReference>
<evidence type="ECO:0000256" key="2">
    <source>
        <dbReference type="PROSITE-ProRule" id="PRU00283"/>
    </source>
</evidence>
<dbReference type="GO" id="GO:0007018">
    <property type="term" value="P:microtubule-based movement"/>
    <property type="evidence" value="ECO:0007669"/>
    <property type="project" value="InterPro"/>
</dbReference>
<dbReference type="PROSITE" id="PS50067">
    <property type="entry name" value="KINESIN_MOTOR_2"/>
    <property type="match status" value="1"/>
</dbReference>
<feature type="region of interest" description="Disordered" evidence="4">
    <location>
        <begin position="1"/>
        <end position="39"/>
    </location>
</feature>